<evidence type="ECO:0000313" key="5">
    <source>
        <dbReference type="Proteomes" id="UP001177080"/>
    </source>
</evidence>
<dbReference type="InterPro" id="IPR002347">
    <property type="entry name" value="SDR_fam"/>
</dbReference>
<dbReference type="PRINTS" id="PR00081">
    <property type="entry name" value="GDHRDH"/>
</dbReference>
<proteinExistence type="inferred from homology"/>
<organism evidence="4 5">
    <name type="scientific">Shinella curvata</name>
    <dbReference type="NCBI Taxonomy" id="1817964"/>
    <lineage>
        <taxon>Bacteria</taxon>
        <taxon>Pseudomonadati</taxon>
        <taxon>Pseudomonadota</taxon>
        <taxon>Alphaproteobacteria</taxon>
        <taxon>Hyphomicrobiales</taxon>
        <taxon>Rhizobiaceae</taxon>
        <taxon>Shinella</taxon>
    </lineage>
</organism>
<comment type="caution">
    <text evidence="4">The sequence shown here is derived from an EMBL/GenBank/DDBJ whole genome shotgun (WGS) entry which is preliminary data.</text>
</comment>
<dbReference type="SUPFAM" id="SSF51735">
    <property type="entry name" value="NAD(P)-binding Rossmann-fold domains"/>
    <property type="match status" value="1"/>
</dbReference>
<keyword evidence="5" id="KW-1185">Reference proteome</keyword>
<sequence length="261" mass="27386">MNQETVIRAQAGGRLQGKVAIVTGAGGGFGEGIARLFAAEGGRIALLDIRTDAAQRVADSIGGNAFATSVDVGDKAEVERAVAEVSRHFGTPDIVVNNAGWTHRNQSMLDVDEETFDRVYRVNVKSIYLMTQAVVPAMQENGGGTIINIGSVAGIRPRPGLTWYNGSKGAVNILSQSMAVELAPSGIRVNCICPVLGETGLLESFMGVADTPENRSRFLATIPMGRLSRPADIANAALYLASDEASFVTGVLLPVDGGRTI</sequence>
<dbReference type="GO" id="GO:0047936">
    <property type="term" value="F:glucose 1-dehydrogenase [NAD(P)+] activity"/>
    <property type="evidence" value="ECO:0007669"/>
    <property type="project" value="UniProtKB-EC"/>
</dbReference>
<evidence type="ECO:0000259" key="3">
    <source>
        <dbReference type="SMART" id="SM00822"/>
    </source>
</evidence>
<keyword evidence="2 4" id="KW-0560">Oxidoreductase</keyword>
<gene>
    <name evidence="4" type="ORF">GB928_019035</name>
</gene>
<comment type="similarity">
    <text evidence="1">Belongs to the short-chain dehydrogenases/reductases (SDR) family.</text>
</comment>
<dbReference type="SMART" id="SM00822">
    <property type="entry name" value="PKS_KR"/>
    <property type="match status" value="1"/>
</dbReference>
<dbReference type="InterPro" id="IPR020904">
    <property type="entry name" value="Sc_DH/Rdtase_CS"/>
</dbReference>
<evidence type="ECO:0000256" key="1">
    <source>
        <dbReference type="ARBA" id="ARBA00006484"/>
    </source>
</evidence>
<dbReference type="InterPro" id="IPR057326">
    <property type="entry name" value="KR_dom"/>
</dbReference>
<dbReference type="RefSeq" id="WP_244763040.1">
    <property type="nucleotide sequence ID" value="NZ_JALJCJ010000006.1"/>
</dbReference>
<dbReference type="EMBL" id="WHSC02000008">
    <property type="protein sequence ID" value="MDO6123289.1"/>
    <property type="molecule type" value="Genomic_DNA"/>
</dbReference>
<evidence type="ECO:0000256" key="2">
    <source>
        <dbReference type="ARBA" id="ARBA00023002"/>
    </source>
</evidence>
<accession>A0ABT8XIW2</accession>
<dbReference type="PRINTS" id="PR00080">
    <property type="entry name" value="SDRFAMILY"/>
</dbReference>
<protein>
    <submittedName>
        <fullName evidence="4">Glucose 1-dehydrogenase</fullName>
        <ecNumber evidence="4">1.1.1.47</ecNumber>
    </submittedName>
</protein>
<dbReference type="PANTHER" id="PTHR43639">
    <property type="entry name" value="OXIDOREDUCTASE, SHORT-CHAIN DEHYDROGENASE/REDUCTASE FAMILY (AFU_ORTHOLOGUE AFUA_5G02870)"/>
    <property type="match status" value="1"/>
</dbReference>
<dbReference type="InterPro" id="IPR036291">
    <property type="entry name" value="NAD(P)-bd_dom_sf"/>
</dbReference>
<dbReference type="Proteomes" id="UP001177080">
    <property type="component" value="Unassembled WGS sequence"/>
</dbReference>
<dbReference type="EC" id="1.1.1.47" evidence="4"/>
<feature type="domain" description="Ketoreductase" evidence="3">
    <location>
        <begin position="18"/>
        <end position="198"/>
    </location>
</feature>
<dbReference type="NCBIfam" id="NF005559">
    <property type="entry name" value="PRK07231.1"/>
    <property type="match status" value="1"/>
</dbReference>
<name>A0ABT8XIW2_9HYPH</name>
<evidence type="ECO:0000313" key="4">
    <source>
        <dbReference type="EMBL" id="MDO6123289.1"/>
    </source>
</evidence>
<dbReference type="PANTHER" id="PTHR43639:SF1">
    <property type="entry name" value="SHORT-CHAIN DEHYDROGENASE_REDUCTASE FAMILY PROTEIN"/>
    <property type="match status" value="1"/>
</dbReference>
<reference evidence="4" key="1">
    <citation type="submission" date="2022-04" db="EMBL/GenBank/DDBJ databases">
        <title>Shinella lacus sp. nov., a novel member of the genus Shinella from water.</title>
        <authorList>
            <person name="Deng Y."/>
        </authorList>
    </citation>
    <scope>NUCLEOTIDE SEQUENCE</scope>
    <source>
        <strain evidence="4">JCM 31239</strain>
    </source>
</reference>
<dbReference type="PROSITE" id="PS00061">
    <property type="entry name" value="ADH_SHORT"/>
    <property type="match status" value="1"/>
</dbReference>
<dbReference type="Pfam" id="PF13561">
    <property type="entry name" value="adh_short_C2"/>
    <property type="match status" value="1"/>
</dbReference>
<dbReference type="Gene3D" id="3.40.50.720">
    <property type="entry name" value="NAD(P)-binding Rossmann-like Domain"/>
    <property type="match status" value="1"/>
</dbReference>